<name>A0A163SHA2_9CELL</name>
<proteinExistence type="predicted"/>
<evidence type="ECO:0000313" key="7">
    <source>
        <dbReference type="EMBL" id="KZM36425.1"/>
    </source>
</evidence>
<dbReference type="InterPro" id="IPR049453">
    <property type="entry name" value="Memb_transporter_dom"/>
</dbReference>
<keyword evidence="3 5" id="KW-1133">Transmembrane helix</keyword>
<feature type="transmembrane region" description="Helical" evidence="5">
    <location>
        <begin position="294"/>
        <end position="315"/>
    </location>
</feature>
<dbReference type="Proteomes" id="UP000076447">
    <property type="component" value="Unassembled WGS sequence"/>
</dbReference>
<evidence type="ECO:0000256" key="4">
    <source>
        <dbReference type="ARBA" id="ARBA00023136"/>
    </source>
</evidence>
<comment type="caution">
    <text evidence="7">The sequence shown here is derived from an EMBL/GenBank/DDBJ whole genome shotgun (WGS) entry which is preliminary data.</text>
</comment>
<dbReference type="Pfam" id="PF13515">
    <property type="entry name" value="FUSC_2"/>
    <property type="match status" value="1"/>
</dbReference>
<feature type="transmembrane region" description="Helical" evidence="5">
    <location>
        <begin position="69"/>
        <end position="88"/>
    </location>
</feature>
<feature type="domain" description="Integral membrane bound transporter" evidence="6">
    <location>
        <begin position="183"/>
        <end position="307"/>
    </location>
</feature>
<feature type="transmembrane region" description="Helical" evidence="5">
    <location>
        <begin position="126"/>
        <end position="146"/>
    </location>
</feature>
<feature type="transmembrane region" description="Helical" evidence="5">
    <location>
        <begin position="265"/>
        <end position="282"/>
    </location>
</feature>
<dbReference type="RefSeq" id="WP_068707353.1">
    <property type="nucleotide sequence ID" value="NZ_JBIVFZ010000005.1"/>
</dbReference>
<keyword evidence="4 5" id="KW-0472">Membrane</keyword>
<sequence>MSPKKIGLVLLLVAPMVALMLSPWKHDGTLVYLGMLPAGVGLLVGRGPALVAGPLTAVCMAIGVSLSDWPLAGALFMAALGACVGLSAVKGWHGIGGFVGPQTAFALIGGPLVALPSGTVGASTSFGALAAMAGWVAFGGLWTALIGGVLTRGMHLPGPKAVPRRAATYFAVALAILTGVATYVAMGWIDSPNSWWLLLTLFVIVQPYFAATLSRTAARVGGTLAGAVLAGLVAHFLSGSPGILSAVALVLTGAAAWAYLKRPYWVFTLFLTPAVILQTSGGEDVLLSADLERALFTAAAAVVAVAVLAVGHGILSSRSRTTT</sequence>
<evidence type="ECO:0000256" key="3">
    <source>
        <dbReference type="ARBA" id="ARBA00022989"/>
    </source>
</evidence>
<organism evidence="7 8">
    <name type="scientific">Oerskovia enterophila</name>
    <dbReference type="NCBI Taxonomy" id="43678"/>
    <lineage>
        <taxon>Bacteria</taxon>
        <taxon>Bacillati</taxon>
        <taxon>Actinomycetota</taxon>
        <taxon>Actinomycetes</taxon>
        <taxon>Micrococcales</taxon>
        <taxon>Cellulomonadaceae</taxon>
        <taxon>Oerskovia</taxon>
    </lineage>
</organism>
<protein>
    <recommendedName>
        <fullName evidence="6">Integral membrane bound transporter domain-containing protein</fullName>
    </recommendedName>
</protein>
<evidence type="ECO:0000256" key="2">
    <source>
        <dbReference type="ARBA" id="ARBA00022692"/>
    </source>
</evidence>
<dbReference type="STRING" id="43678.OJAG_08920"/>
<evidence type="ECO:0000259" key="6">
    <source>
        <dbReference type="Pfam" id="PF13515"/>
    </source>
</evidence>
<dbReference type="AlphaFoldDB" id="A0A163SHA2"/>
<evidence type="ECO:0000313" key="8">
    <source>
        <dbReference type="Proteomes" id="UP000076447"/>
    </source>
</evidence>
<evidence type="ECO:0000256" key="1">
    <source>
        <dbReference type="ARBA" id="ARBA00004141"/>
    </source>
</evidence>
<dbReference type="OrthoDB" id="5147003at2"/>
<gene>
    <name evidence="7" type="ORF">OJAG_08920</name>
</gene>
<feature type="transmembrane region" description="Helical" evidence="5">
    <location>
        <begin position="36"/>
        <end position="63"/>
    </location>
</feature>
<evidence type="ECO:0000256" key="5">
    <source>
        <dbReference type="SAM" id="Phobius"/>
    </source>
</evidence>
<dbReference type="PATRIC" id="fig|43678.3.peg.933"/>
<feature type="transmembrane region" description="Helical" evidence="5">
    <location>
        <begin position="6"/>
        <end position="24"/>
    </location>
</feature>
<feature type="transmembrane region" description="Helical" evidence="5">
    <location>
        <begin position="195"/>
        <end position="213"/>
    </location>
</feature>
<dbReference type="EMBL" id="LRIE01000052">
    <property type="protein sequence ID" value="KZM36425.1"/>
    <property type="molecule type" value="Genomic_DNA"/>
</dbReference>
<feature type="transmembrane region" description="Helical" evidence="5">
    <location>
        <begin position="167"/>
        <end position="189"/>
    </location>
</feature>
<keyword evidence="2 5" id="KW-0812">Transmembrane</keyword>
<comment type="subcellular location">
    <subcellularLocation>
        <location evidence="1">Membrane</location>
        <topology evidence="1">Multi-pass membrane protein</topology>
    </subcellularLocation>
</comment>
<dbReference type="GO" id="GO:0016020">
    <property type="term" value="C:membrane"/>
    <property type="evidence" value="ECO:0007669"/>
    <property type="project" value="UniProtKB-SubCell"/>
</dbReference>
<reference evidence="7 8" key="1">
    <citation type="submission" date="2016-01" db="EMBL/GenBank/DDBJ databases">
        <title>Genome sequence of Oerskovia enterophila VJag, an agar and cellulose degrading bacterium.</title>
        <authorList>
            <person name="Poehlein A."/>
            <person name="Jag V."/>
            <person name="Bengelsdorf F."/>
            <person name="Duerre P."/>
            <person name="Daniel R."/>
        </authorList>
    </citation>
    <scope>NUCLEOTIDE SEQUENCE [LARGE SCALE GENOMIC DNA]</scope>
    <source>
        <strain evidence="7 8">VJag</strain>
    </source>
</reference>
<accession>A0A163SHA2</accession>